<dbReference type="SUPFAM" id="SSF57701">
    <property type="entry name" value="Zn2/Cys6 DNA-binding domain"/>
    <property type="match status" value="1"/>
</dbReference>
<dbReference type="GO" id="GO:0008270">
    <property type="term" value="F:zinc ion binding"/>
    <property type="evidence" value="ECO:0007669"/>
    <property type="project" value="InterPro"/>
</dbReference>
<keyword evidence="9" id="KW-1185">Reference proteome</keyword>
<dbReference type="PROSITE" id="PS50048">
    <property type="entry name" value="ZN2_CY6_FUNGAL_2"/>
    <property type="match status" value="1"/>
</dbReference>
<evidence type="ECO:0000256" key="1">
    <source>
        <dbReference type="ARBA" id="ARBA00004123"/>
    </source>
</evidence>
<dbReference type="Gene3D" id="4.10.240.10">
    <property type="entry name" value="Zn(2)-C6 fungal-type DNA-binding domain"/>
    <property type="match status" value="1"/>
</dbReference>
<keyword evidence="3" id="KW-0805">Transcription regulation</keyword>
<dbReference type="PROSITE" id="PS00463">
    <property type="entry name" value="ZN2_CY6_FUNGAL_1"/>
    <property type="match status" value="1"/>
</dbReference>
<dbReference type="PANTHER" id="PTHR47338">
    <property type="entry name" value="ZN(II)2CYS6 TRANSCRIPTION FACTOR (EUROFUNG)-RELATED"/>
    <property type="match status" value="1"/>
</dbReference>
<feature type="domain" description="Zn(2)-C6 fungal-type" evidence="7">
    <location>
        <begin position="12"/>
        <end position="42"/>
    </location>
</feature>
<protein>
    <recommendedName>
        <fullName evidence="7">Zn(2)-C6 fungal-type domain-containing protein</fullName>
    </recommendedName>
</protein>
<dbReference type="GO" id="GO:0006351">
    <property type="term" value="P:DNA-templated transcription"/>
    <property type="evidence" value="ECO:0007669"/>
    <property type="project" value="InterPro"/>
</dbReference>
<dbReference type="GO" id="GO:0009893">
    <property type="term" value="P:positive regulation of metabolic process"/>
    <property type="evidence" value="ECO:0007669"/>
    <property type="project" value="UniProtKB-ARBA"/>
</dbReference>
<reference evidence="8" key="1">
    <citation type="journal article" date="2019" name="Beilstein J. Org. Chem.">
        <title>Nanangenines: drimane sesquiterpenoids as the dominant metabolite cohort of a novel Australian fungus, Aspergillus nanangensis.</title>
        <authorList>
            <person name="Lacey H.J."/>
            <person name="Gilchrist C.L.M."/>
            <person name="Crombie A."/>
            <person name="Kalaitzis J.A."/>
            <person name="Vuong D."/>
            <person name="Rutledge P.J."/>
            <person name="Turner P."/>
            <person name="Pitt J.I."/>
            <person name="Lacey E."/>
            <person name="Chooi Y.H."/>
            <person name="Piggott A.M."/>
        </authorList>
    </citation>
    <scope>NUCLEOTIDE SEQUENCE</scope>
    <source>
        <strain evidence="8">MST-FP2251</strain>
    </source>
</reference>
<organism evidence="8 9">
    <name type="scientific">Aspergillus nanangensis</name>
    <dbReference type="NCBI Taxonomy" id="2582783"/>
    <lineage>
        <taxon>Eukaryota</taxon>
        <taxon>Fungi</taxon>
        <taxon>Dikarya</taxon>
        <taxon>Ascomycota</taxon>
        <taxon>Pezizomycotina</taxon>
        <taxon>Eurotiomycetes</taxon>
        <taxon>Eurotiomycetidae</taxon>
        <taxon>Eurotiales</taxon>
        <taxon>Aspergillaceae</taxon>
        <taxon>Aspergillus</taxon>
        <taxon>Aspergillus subgen. Circumdati</taxon>
    </lineage>
</organism>
<dbReference type="CDD" id="cd12148">
    <property type="entry name" value="fungal_TF_MHR"/>
    <property type="match status" value="1"/>
</dbReference>
<sequence length="488" mass="55139">MEDPTATHAANVCTVCREQKRKCDKKLPFCSRCVQLKRPCNYTWQVPEQTVAPAKQENNRPDLLFQFLQSGSDNAVCRSPNVDRLFVSVALKKLAEQSVSVDQILGDYFSNIHPWLPVILEQPFRQRLSKLQAAPRAETALVLLTVLLMMHRGARDVKGTSRKHIYNLCKYLFSFLQLRRGPSVELVQSGLLLVLYELGDSSPSSASLSIATCARLGYALKLNVDKGRDHEDMISWMEGEERRRVWAGLYMLDRLIYQVATEFKAPHVVEELAPNFRLPVDDSQLDGLSDEFLQSMFQATMSTPVDVPLGYFPREVQAIHILGHVQALQRAMDAEWSPQKSAMLDQELMQYAERLFEQTPGSWMVLCGANSITLIAALTLHQLRLARANKARNSEASYAANSSLLAIPSFVNMVRDICLKFNAQEATAKIDWVPLPAVVVTGEAALAALQMKQLLGEECQLDPEPLRQTLIYASRYWKLSEHYLRRID</sequence>
<dbReference type="Proteomes" id="UP001194746">
    <property type="component" value="Unassembled WGS sequence"/>
</dbReference>
<dbReference type="PANTHER" id="PTHR47338:SF20">
    <property type="entry name" value="ZN(II)2CYS6 TRANSCRIPTION FACTOR (EUROFUNG)"/>
    <property type="match status" value="1"/>
</dbReference>
<dbReference type="Pfam" id="PF04082">
    <property type="entry name" value="Fungal_trans"/>
    <property type="match status" value="1"/>
</dbReference>
<evidence type="ECO:0000313" key="9">
    <source>
        <dbReference type="Proteomes" id="UP001194746"/>
    </source>
</evidence>
<keyword evidence="4" id="KW-0238">DNA-binding</keyword>
<dbReference type="GO" id="GO:0005634">
    <property type="term" value="C:nucleus"/>
    <property type="evidence" value="ECO:0007669"/>
    <property type="project" value="UniProtKB-SubCell"/>
</dbReference>
<evidence type="ECO:0000256" key="2">
    <source>
        <dbReference type="ARBA" id="ARBA00022723"/>
    </source>
</evidence>
<dbReference type="Pfam" id="PF00172">
    <property type="entry name" value="Zn_clus"/>
    <property type="match status" value="1"/>
</dbReference>
<dbReference type="CDD" id="cd00067">
    <property type="entry name" value="GAL4"/>
    <property type="match status" value="1"/>
</dbReference>
<dbReference type="InterPro" id="IPR050815">
    <property type="entry name" value="TF_fung"/>
</dbReference>
<evidence type="ECO:0000313" key="8">
    <source>
        <dbReference type="EMBL" id="KAF9892056.1"/>
    </source>
</evidence>
<dbReference type="InterPro" id="IPR007219">
    <property type="entry name" value="XnlR_reg_dom"/>
</dbReference>
<dbReference type="InterPro" id="IPR001138">
    <property type="entry name" value="Zn2Cys6_DnaBD"/>
</dbReference>
<comment type="subcellular location">
    <subcellularLocation>
        <location evidence="1">Nucleus</location>
    </subcellularLocation>
</comment>
<dbReference type="EMBL" id="VCAU01000014">
    <property type="protein sequence ID" value="KAF9892056.1"/>
    <property type="molecule type" value="Genomic_DNA"/>
</dbReference>
<proteinExistence type="predicted"/>
<evidence type="ECO:0000256" key="5">
    <source>
        <dbReference type="ARBA" id="ARBA00023163"/>
    </source>
</evidence>
<gene>
    <name evidence="8" type="ORF">FE257_002462</name>
</gene>
<comment type="caution">
    <text evidence="8">The sequence shown here is derived from an EMBL/GenBank/DDBJ whole genome shotgun (WGS) entry which is preliminary data.</text>
</comment>
<evidence type="ECO:0000256" key="6">
    <source>
        <dbReference type="ARBA" id="ARBA00023242"/>
    </source>
</evidence>
<keyword evidence="5" id="KW-0804">Transcription</keyword>
<dbReference type="GO" id="GO:0003677">
    <property type="term" value="F:DNA binding"/>
    <property type="evidence" value="ECO:0007669"/>
    <property type="project" value="UniProtKB-KW"/>
</dbReference>
<keyword evidence="2" id="KW-0479">Metal-binding</keyword>
<name>A0AAD4CT28_ASPNN</name>
<accession>A0AAD4CT28</accession>
<dbReference type="AlphaFoldDB" id="A0AAD4CT28"/>
<evidence type="ECO:0000256" key="3">
    <source>
        <dbReference type="ARBA" id="ARBA00023015"/>
    </source>
</evidence>
<dbReference type="GO" id="GO:0000981">
    <property type="term" value="F:DNA-binding transcription factor activity, RNA polymerase II-specific"/>
    <property type="evidence" value="ECO:0007669"/>
    <property type="project" value="InterPro"/>
</dbReference>
<dbReference type="InterPro" id="IPR036864">
    <property type="entry name" value="Zn2-C6_fun-type_DNA-bd_sf"/>
</dbReference>
<reference evidence="8" key="2">
    <citation type="submission" date="2020-02" db="EMBL/GenBank/DDBJ databases">
        <authorList>
            <person name="Gilchrist C.L.M."/>
            <person name="Chooi Y.-H."/>
        </authorList>
    </citation>
    <scope>NUCLEOTIDE SEQUENCE</scope>
    <source>
        <strain evidence="8">MST-FP2251</strain>
    </source>
</reference>
<dbReference type="SMART" id="SM00066">
    <property type="entry name" value="GAL4"/>
    <property type="match status" value="1"/>
</dbReference>
<evidence type="ECO:0000256" key="4">
    <source>
        <dbReference type="ARBA" id="ARBA00023125"/>
    </source>
</evidence>
<keyword evidence="6" id="KW-0539">Nucleus</keyword>
<evidence type="ECO:0000259" key="7">
    <source>
        <dbReference type="PROSITE" id="PS50048"/>
    </source>
</evidence>